<name>A0A7L6B3S0_9ACTN</name>
<protein>
    <submittedName>
        <fullName evidence="2">PadR family transcriptional regulator</fullName>
    </submittedName>
</protein>
<dbReference type="PANTHER" id="PTHR43252:SF7">
    <property type="entry name" value="TRANSCRIPTIONAL REGULATOR YQJI"/>
    <property type="match status" value="1"/>
</dbReference>
<evidence type="ECO:0000313" key="2">
    <source>
        <dbReference type="EMBL" id="QLQ36559.1"/>
    </source>
</evidence>
<dbReference type="KEGG" id="mfeu:H1D33_25325"/>
<keyword evidence="3" id="KW-1185">Reference proteome</keyword>
<organism evidence="2 3">
    <name type="scientific">Micromonospora robiginosa</name>
    <dbReference type="NCBI Taxonomy" id="2749844"/>
    <lineage>
        <taxon>Bacteria</taxon>
        <taxon>Bacillati</taxon>
        <taxon>Actinomycetota</taxon>
        <taxon>Actinomycetes</taxon>
        <taxon>Micromonosporales</taxon>
        <taxon>Micromonosporaceae</taxon>
        <taxon>Micromonospora</taxon>
    </lineage>
</organism>
<dbReference type="InterPro" id="IPR005149">
    <property type="entry name" value="Tscrpt_reg_PadR_N"/>
</dbReference>
<dbReference type="Gene3D" id="1.10.10.10">
    <property type="entry name" value="Winged helix-like DNA-binding domain superfamily/Winged helix DNA-binding domain"/>
    <property type="match status" value="1"/>
</dbReference>
<reference evidence="3" key="1">
    <citation type="submission" date="2020-07" db="EMBL/GenBank/DDBJ databases">
        <title>A new Micromonospora strain with potent antibiotic activity isolated from the microbiome of a mid-Atlantic deep-sea sponge.</title>
        <authorList>
            <person name="Back C.R."/>
            <person name="Stennett H.L."/>
            <person name="Williams S.E."/>
            <person name="Wang L."/>
            <person name="Ojeda Gomez J."/>
            <person name="Abdulle O.M."/>
            <person name="Duffy T."/>
            <person name="Hendry K.R."/>
            <person name="Powell D."/>
            <person name="Stach J.E."/>
            <person name="Essex-Lopresti A.E."/>
            <person name="Willis C.L."/>
            <person name="Curnow P."/>
            <person name="Race P.R."/>
        </authorList>
    </citation>
    <scope>NUCLEOTIDE SEQUENCE [LARGE SCALE GENOMIC DNA]</scope>
    <source>
        <strain evidence="3">28ISP2-46</strain>
    </source>
</reference>
<accession>A0A7L6B3S0</accession>
<dbReference type="RefSeq" id="WP_181569074.1">
    <property type="nucleotide sequence ID" value="NZ_CP059322.2"/>
</dbReference>
<evidence type="ECO:0000259" key="1">
    <source>
        <dbReference type="Pfam" id="PF03551"/>
    </source>
</evidence>
<dbReference type="EMBL" id="CP059322">
    <property type="protein sequence ID" value="QLQ36559.1"/>
    <property type="molecule type" value="Genomic_DNA"/>
</dbReference>
<dbReference type="Proteomes" id="UP000510844">
    <property type="component" value="Chromosome"/>
</dbReference>
<proteinExistence type="predicted"/>
<dbReference type="Pfam" id="PF03551">
    <property type="entry name" value="PadR"/>
    <property type="match status" value="1"/>
</dbReference>
<dbReference type="PANTHER" id="PTHR43252">
    <property type="entry name" value="TRANSCRIPTIONAL REGULATOR YQJI"/>
    <property type="match status" value="1"/>
</dbReference>
<dbReference type="InterPro" id="IPR036390">
    <property type="entry name" value="WH_DNA-bd_sf"/>
</dbReference>
<reference evidence="2 3" key="2">
    <citation type="journal article" date="2021" name="Mar. Drugs">
        <title>A New Micromonospora Strain with Antibiotic Activity Isolated from the Microbiome of a Mid-Atlantic Deep-Sea Sponge.</title>
        <authorList>
            <person name="Back C.R."/>
            <person name="Stennett H.L."/>
            <person name="Williams S.E."/>
            <person name="Wang L."/>
            <person name="Ojeda Gomez J."/>
            <person name="Abdulle O.M."/>
            <person name="Duffy T."/>
            <person name="Neal C."/>
            <person name="Mantell J."/>
            <person name="Jepson M.A."/>
            <person name="Hendry K.R."/>
            <person name="Powell D."/>
            <person name="Stach J.E.M."/>
            <person name="Essex-Lopresti A.E."/>
            <person name="Willis C.L."/>
            <person name="Curnow P."/>
            <person name="Race P.R."/>
        </authorList>
    </citation>
    <scope>NUCLEOTIDE SEQUENCE [LARGE SCALE GENOMIC DNA]</scope>
    <source>
        <strain evidence="2 3">28ISP2-46</strain>
    </source>
</reference>
<sequence>MGEELGRWAEPGLLVLTSLAEGAKHGYAITTDIAEQAGVALGPGTLYAALQRLEERGLIEALPAEGRRRPYRLTAAGAAELSAQAERMQRLATLGLGRLRSRLA</sequence>
<gene>
    <name evidence="2" type="ORF">H1D33_25325</name>
</gene>
<dbReference type="SUPFAM" id="SSF46785">
    <property type="entry name" value="Winged helix' DNA-binding domain"/>
    <property type="match status" value="1"/>
</dbReference>
<dbReference type="InterPro" id="IPR036388">
    <property type="entry name" value="WH-like_DNA-bd_sf"/>
</dbReference>
<feature type="domain" description="Transcription regulator PadR N-terminal" evidence="1">
    <location>
        <begin position="15"/>
        <end position="82"/>
    </location>
</feature>
<evidence type="ECO:0000313" key="3">
    <source>
        <dbReference type="Proteomes" id="UP000510844"/>
    </source>
</evidence>
<dbReference type="AlphaFoldDB" id="A0A7L6B3S0"/>